<accession>A0A5B7I5X0</accession>
<sequence>MLWDRDLSSVVDKHSYHVRPFFKRTGLHGDEVPRPRQPALSPIVVPVGGFPCPWSQFFA</sequence>
<organism evidence="1 2">
    <name type="scientific">Portunus trituberculatus</name>
    <name type="common">Swimming crab</name>
    <name type="synonym">Neptunus trituberculatus</name>
    <dbReference type="NCBI Taxonomy" id="210409"/>
    <lineage>
        <taxon>Eukaryota</taxon>
        <taxon>Metazoa</taxon>
        <taxon>Ecdysozoa</taxon>
        <taxon>Arthropoda</taxon>
        <taxon>Crustacea</taxon>
        <taxon>Multicrustacea</taxon>
        <taxon>Malacostraca</taxon>
        <taxon>Eumalacostraca</taxon>
        <taxon>Eucarida</taxon>
        <taxon>Decapoda</taxon>
        <taxon>Pleocyemata</taxon>
        <taxon>Brachyura</taxon>
        <taxon>Eubrachyura</taxon>
        <taxon>Portunoidea</taxon>
        <taxon>Portunidae</taxon>
        <taxon>Portuninae</taxon>
        <taxon>Portunus</taxon>
    </lineage>
</organism>
<dbReference type="AlphaFoldDB" id="A0A5B7I5X0"/>
<evidence type="ECO:0000313" key="2">
    <source>
        <dbReference type="Proteomes" id="UP000324222"/>
    </source>
</evidence>
<name>A0A5B7I5X0_PORTR</name>
<proteinExistence type="predicted"/>
<protein>
    <submittedName>
        <fullName evidence="1">Uncharacterized protein</fullName>
    </submittedName>
</protein>
<gene>
    <name evidence="1" type="ORF">E2C01_071322</name>
</gene>
<dbReference type="EMBL" id="VSRR010044476">
    <property type="protein sequence ID" value="MPC76887.1"/>
    <property type="molecule type" value="Genomic_DNA"/>
</dbReference>
<reference evidence="1 2" key="1">
    <citation type="submission" date="2019-05" db="EMBL/GenBank/DDBJ databases">
        <title>Another draft genome of Portunus trituberculatus and its Hox gene families provides insights of decapod evolution.</title>
        <authorList>
            <person name="Jeong J.-H."/>
            <person name="Song I."/>
            <person name="Kim S."/>
            <person name="Choi T."/>
            <person name="Kim D."/>
            <person name="Ryu S."/>
            <person name="Kim W."/>
        </authorList>
    </citation>
    <scope>NUCLEOTIDE SEQUENCE [LARGE SCALE GENOMIC DNA]</scope>
    <source>
        <tissue evidence="1">Muscle</tissue>
    </source>
</reference>
<comment type="caution">
    <text evidence="1">The sequence shown here is derived from an EMBL/GenBank/DDBJ whole genome shotgun (WGS) entry which is preliminary data.</text>
</comment>
<keyword evidence="2" id="KW-1185">Reference proteome</keyword>
<dbReference type="Proteomes" id="UP000324222">
    <property type="component" value="Unassembled WGS sequence"/>
</dbReference>
<evidence type="ECO:0000313" key="1">
    <source>
        <dbReference type="EMBL" id="MPC76887.1"/>
    </source>
</evidence>